<dbReference type="InterPro" id="IPR050058">
    <property type="entry name" value="Ala-tRNA_ligase"/>
</dbReference>
<proteinExistence type="predicted"/>
<reference evidence="2" key="1">
    <citation type="submission" date="2023-02" db="EMBL/GenBank/DDBJ databases">
        <title>Georgenia sp.10Sc9-8, isolated from a soil sample collected from the Taklamakan desert.</title>
        <authorList>
            <person name="Liu S."/>
        </authorList>
    </citation>
    <scope>NUCLEOTIDE SEQUENCE</scope>
    <source>
        <strain evidence="2">10Sc9-8</strain>
    </source>
</reference>
<protein>
    <submittedName>
        <fullName evidence="2">Alanine--tRNA ligase-related protein</fullName>
    </submittedName>
</protein>
<dbReference type="Gene3D" id="3.30.930.10">
    <property type="entry name" value="Bira Bifunctional Protein, Domain 2"/>
    <property type="match status" value="1"/>
</dbReference>
<name>A0ABT5TT60_9MICO</name>
<keyword evidence="3" id="KW-1185">Reference proteome</keyword>
<accession>A0ABT5TT60</accession>
<organism evidence="2 3">
    <name type="scientific">Georgenia halotolerans</name>
    <dbReference type="NCBI Taxonomy" id="3028317"/>
    <lineage>
        <taxon>Bacteria</taxon>
        <taxon>Bacillati</taxon>
        <taxon>Actinomycetota</taxon>
        <taxon>Actinomycetes</taxon>
        <taxon>Micrococcales</taxon>
        <taxon>Bogoriellaceae</taxon>
        <taxon>Georgenia</taxon>
    </lineage>
</organism>
<evidence type="ECO:0000313" key="2">
    <source>
        <dbReference type="EMBL" id="MDD9205247.1"/>
    </source>
</evidence>
<dbReference type="PANTHER" id="PTHR11777:SF9">
    <property type="entry name" value="ALANINE--TRNA LIGASE, CYTOPLASMIC"/>
    <property type="match status" value="1"/>
</dbReference>
<dbReference type="PANTHER" id="PTHR11777">
    <property type="entry name" value="ALANYL-TRNA SYNTHETASE"/>
    <property type="match status" value="1"/>
</dbReference>
<feature type="non-terminal residue" evidence="2">
    <location>
        <position position="60"/>
    </location>
</feature>
<dbReference type="SUPFAM" id="SSF55681">
    <property type="entry name" value="Class II aaRS and biotin synthetases"/>
    <property type="match status" value="1"/>
</dbReference>
<feature type="domain" description="Alanyl-tRNA synthetase class IIc N-terminal" evidence="1">
    <location>
        <begin position="5"/>
        <end position="60"/>
    </location>
</feature>
<dbReference type="Proteomes" id="UP001165561">
    <property type="component" value="Unassembled WGS sequence"/>
</dbReference>
<sequence>MRTAEIRTRWLDYFAKHDHTVVPSASLISPDPSILFTIAGMVPFIPYIVGSQRAPWPRAV</sequence>
<dbReference type="EMBL" id="JARACI010000369">
    <property type="protein sequence ID" value="MDD9205247.1"/>
    <property type="molecule type" value="Genomic_DNA"/>
</dbReference>
<evidence type="ECO:0000259" key="1">
    <source>
        <dbReference type="Pfam" id="PF01411"/>
    </source>
</evidence>
<gene>
    <name evidence="2" type="ORF">PU560_02055</name>
</gene>
<dbReference type="InterPro" id="IPR045864">
    <property type="entry name" value="aa-tRNA-synth_II/BPL/LPL"/>
</dbReference>
<dbReference type="Pfam" id="PF01411">
    <property type="entry name" value="tRNA-synt_2c"/>
    <property type="match status" value="1"/>
</dbReference>
<comment type="caution">
    <text evidence="2">The sequence shown here is derived from an EMBL/GenBank/DDBJ whole genome shotgun (WGS) entry which is preliminary data.</text>
</comment>
<dbReference type="InterPro" id="IPR018164">
    <property type="entry name" value="Ala-tRNA-synth_IIc_N"/>
</dbReference>
<evidence type="ECO:0000313" key="3">
    <source>
        <dbReference type="Proteomes" id="UP001165561"/>
    </source>
</evidence>
<dbReference type="GO" id="GO:0016874">
    <property type="term" value="F:ligase activity"/>
    <property type="evidence" value="ECO:0007669"/>
    <property type="project" value="UniProtKB-KW"/>
</dbReference>
<keyword evidence="2" id="KW-0436">Ligase</keyword>